<organism evidence="1 2">
    <name type="scientific">Sessilibacter corallicola</name>
    <dbReference type="NCBI Taxonomy" id="2904075"/>
    <lineage>
        <taxon>Bacteria</taxon>
        <taxon>Pseudomonadati</taxon>
        <taxon>Pseudomonadota</taxon>
        <taxon>Gammaproteobacteria</taxon>
        <taxon>Cellvibrionales</taxon>
        <taxon>Cellvibrionaceae</taxon>
        <taxon>Sessilibacter</taxon>
    </lineage>
</organism>
<comment type="caution">
    <text evidence="1">The sequence shown here is derived from an EMBL/GenBank/DDBJ whole genome shotgun (WGS) entry which is preliminary data.</text>
</comment>
<name>A0ABQ0A5Y5_9GAMM</name>
<reference evidence="1 2" key="1">
    <citation type="submission" date="2024-04" db="EMBL/GenBank/DDBJ databases">
        <title>Draft genome sequence of Sessilibacter corallicola NBRC 116591.</title>
        <authorList>
            <person name="Miyakawa T."/>
            <person name="Kusuya Y."/>
            <person name="Miura T."/>
        </authorList>
    </citation>
    <scope>NUCLEOTIDE SEQUENCE [LARGE SCALE GENOMIC DNA]</scope>
    <source>
        <strain evidence="1 2">KU-00831-HH</strain>
    </source>
</reference>
<dbReference type="InterPro" id="IPR012659">
    <property type="entry name" value="CHP02444"/>
</dbReference>
<accession>A0ABQ0A5Y5</accession>
<dbReference type="NCBIfam" id="TIGR02444">
    <property type="entry name" value="TIGR02444 family protein"/>
    <property type="match status" value="1"/>
</dbReference>
<gene>
    <name evidence="1" type="ORF">NBRC116591_08710</name>
</gene>
<evidence type="ECO:0008006" key="3">
    <source>
        <dbReference type="Google" id="ProtNLM"/>
    </source>
</evidence>
<evidence type="ECO:0000313" key="2">
    <source>
        <dbReference type="Proteomes" id="UP001465153"/>
    </source>
</evidence>
<protein>
    <recommendedName>
        <fullName evidence="3">TIGR02444 family protein</fullName>
    </recommendedName>
</protein>
<dbReference type="EMBL" id="BAABWN010000002">
    <property type="protein sequence ID" value="GAA6167061.1"/>
    <property type="molecule type" value="Genomic_DNA"/>
</dbReference>
<dbReference type="Pfam" id="PF09523">
    <property type="entry name" value="DUF2390"/>
    <property type="match status" value="1"/>
</dbReference>
<dbReference type="RefSeq" id="WP_353301799.1">
    <property type="nucleotide sequence ID" value="NZ_BAABWN010000002.1"/>
</dbReference>
<proteinExistence type="predicted"/>
<dbReference type="Proteomes" id="UP001465153">
    <property type="component" value="Unassembled WGS sequence"/>
</dbReference>
<evidence type="ECO:0000313" key="1">
    <source>
        <dbReference type="EMBL" id="GAA6167061.1"/>
    </source>
</evidence>
<sequence length="170" mass="20005">MINQNSNAVNLDNPFWQFSLAVYAKPEVQTLVLTMQDQHGVNVNMVLWAAWLDKQQLRLPENQWPAVEQWIQPWVTKTEEIRSLRRYQKLLVKEFEENDSSVSEQAKYLRARILKLELASEQFQQALLFGYTKKSVDSSTDKAHANLFDLLSNHWQLPHTYFEQARSLLI</sequence>
<keyword evidence="2" id="KW-1185">Reference proteome</keyword>